<dbReference type="FunFam" id="2.40.10.120:FF:000007">
    <property type="entry name" value="Periplasmic serine endoprotease DegP-like"/>
    <property type="match status" value="1"/>
</dbReference>
<dbReference type="Pfam" id="PF13180">
    <property type="entry name" value="PDZ_2"/>
    <property type="match status" value="2"/>
</dbReference>
<feature type="binding site" evidence="15">
    <location>
        <begin position="235"/>
        <end position="237"/>
    </location>
    <ligand>
        <name>substrate</name>
    </ligand>
</feature>
<name>A0A971M6E6_9BACT</name>
<comment type="similarity">
    <text evidence="3">Belongs to the peptidase S1C family.</text>
</comment>
<evidence type="ECO:0000259" key="16">
    <source>
        <dbReference type="PROSITE" id="PS50106"/>
    </source>
</evidence>
<dbReference type="PRINTS" id="PR00834">
    <property type="entry name" value="PROTEASES2C"/>
</dbReference>
<keyword evidence="12" id="KW-0346">Stress response</keyword>
<dbReference type="PANTHER" id="PTHR22939">
    <property type="entry name" value="SERINE PROTEASE FAMILY S1C HTRA-RELATED"/>
    <property type="match status" value="1"/>
</dbReference>
<dbReference type="SMART" id="SM00228">
    <property type="entry name" value="PDZ"/>
    <property type="match status" value="2"/>
</dbReference>
<sequence length="487" mass="53007">MKNKRWYLTISLLIVAVLAFVYVRGKVVLFEERQFDASRANIKNVAFDKGLPSLSGLIKAVRPSVVNISTTTVVKGPDLQQRFSGPSAPFKDFFGDDFFERFFGDAPRREFKQKSLGSGFIIDREGYILTNNHVIERAQSIKVKLIDGKEYDAAVIGRDAKTDIALIKINAKHTLPSATFGDSESLEVGDWVVAIGNPFGLETTVTAGIVSAKGRVIGAGPYDDFIQTDASINPGNSGGPLFNLNGEVVGLNTAIVSGGQGIGFAIPINMAKELLSQLKTKGKVMRGWLGVVIQKVTPEIAKTFGLKESEGALVSDIMEGSPADKAGMKRGDVILSYNGKTIKDMDTLPRLVGSTEIGKRVRIGLMRDGKPMEVEITVGELKEEKLQASSRPDVEKDFGLVVQSITPEIGRHLNLKDRRGVIVTDVQPGSPAAEADIRSGDIIKEISKKPIKNTDDFKEAMKKANIKEGIVILVKRENVTFYAVLRE</sequence>
<feature type="active site" description="Charge relay system" evidence="14">
    <location>
        <position position="163"/>
    </location>
</feature>
<dbReference type="GO" id="GO:0006508">
    <property type="term" value="P:proteolysis"/>
    <property type="evidence" value="ECO:0007669"/>
    <property type="project" value="UniProtKB-KW"/>
</dbReference>
<evidence type="ECO:0000256" key="11">
    <source>
        <dbReference type="ARBA" id="ARBA00022825"/>
    </source>
</evidence>
<evidence type="ECO:0000256" key="13">
    <source>
        <dbReference type="ARBA" id="ARBA00032850"/>
    </source>
</evidence>
<evidence type="ECO:0000256" key="5">
    <source>
        <dbReference type="ARBA" id="ARBA00013958"/>
    </source>
</evidence>
<comment type="catalytic activity">
    <reaction evidence="1">
        <text>Acts on substrates that are at least partially unfolded. The cleavage site P1 residue is normally between a pair of hydrophobic residues, such as Val-|-Val.</text>
        <dbReference type="EC" id="3.4.21.107"/>
    </reaction>
</comment>
<dbReference type="EMBL" id="JAAYEE010000285">
    <property type="protein sequence ID" value="NLW36700.1"/>
    <property type="molecule type" value="Genomic_DNA"/>
</dbReference>
<dbReference type="CDD" id="cd10839">
    <property type="entry name" value="cpPDZ1_DegP-like"/>
    <property type="match status" value="1"/>
</dbReference>
<keyword evidence="7" id="KW-0732">Signal</keyword>
<evidence type="ECO:0000256" key="14">
    <source>
        <dbReference type="PIRSR" id="PIRSR611782-1"/>
    </source>
</evidence>
<comment type="caution">
    <text evidence="17">The sequence shown here is derived from an EMBL/GenBank/DDBJ whole genome shotgun (WGS) entry which is preliminary data.</text>
</comment>
<dbReference type="InterPro" id="IPR009003">
    <property type="entry name" value="Peptidase_S1_PA"/>
</dbReference>
<evidence type="ECO:0000256" key="2">
    <source>
        <dbReference type="ARBA" id="ARBA00004418"/>
    </source>
</evidence>
<feature type="active site" description="Charge relay system" evidence="14">
    <location>
        <position position="133"/>
    </location>
</feature>
<dbReference type="PROSITE" id="PS50106">
    <property type="entry name" value="PDZ"/>
    <property type="match status" value="2"/>
</dbReference>
<feature type="binding site" evidence="15">
    <location>
        <position position="163"/>
    </location>
    <ligand>
        <name>substrate</name>
    </ligand>
</feature>
<feature type="active site" description="Charge relay system" evidence="14">
    <location>
        <position position="237"/>
    </location>
</feature>
<dbReference type="InterPro" id="IPR001940">
    <property type="entry name" value="Peptidase_S1C"/>
</dbReference>
<evidence type="ECO:0000256" key="9">
    <source>
        <dbReference type="ARBA" id="ARBA00022764"/>
    </source>
</evidence>
<evidence type="ECO:0000256" key="3">
    <source>
        <dbReference type="ARBA" id="ARBA00010541"/>
    </source>
</evidence>
<evidence type="ECO:0000313" key="18">
    <source>
        <dbReference type="Proteomes" id="UP000777265"/>
    </source>
</evidence>
<dbReference type="SUPFAM" id="SSF50494">
    <property type="entry name" value="Trypsin-like serine proteases"/>
    <property type="match status" value="1"/>
</dbReference>
<accession>A0A971M6E6</accession>
<evidence type="ECO:0000256" key="10">
    <source>
        <dbReference type="ARBA" id="ARBA00022801"/>
    </source>
</evidence>
<keyword evidence="8" id="KW-0677">Repeat</keyword>
<evidence type="ECO:0000313" key="17">
    <source>
        <dbReference type="EMBL" id="NLW36700.1"/>
    </source>
</evidence>
<keyword evidence="10" id="KW-0378">Hydrolase</keyword>
<dbReference type="Pfam" id="PF13365">
    <property type="entry name" value="Trypsin_2"/>
    <property type="match status" value="1"/>
</dbReference>
<comment type="subcellular location">
    <subcellularLocation>
        <location evidence="2">Periplasm</location>
    </subcellularLocation>
</comment>
<dbReference type="AlphaFoldDB" id="A0A971M6E6"/>
<protein>
    <recommendedName>
        <fullName evidence="5">Probable periplasmic serine endoprotease DegP-like</fullName>
        <ecNumber evidence="4">3.4.21.107</ecNumber>
    </recommendedName>
    <alternativeName>
        <fullName evidence="13">Protease Do</fullName>
    </alternativeName>
</protein>
<evidence type="ECO:0000256" key="12">
    <source>
        <dbReference type="ARBA" id="ARBA00023016"/>
    </source>
</evidence>
<dbReference type="Gene3D" id="2.40.10.120">
    <property type="match status" value="1"/>
</dbReference>
<dbReference type="PANTHER" id="PTHR22939:SF130">
    <property type="entry name" value="PERIPLASMIC SERINE ENDOPROTEASE DEGP-LIKE-RELATED"/>
    <property type="match status" value="1"/>
</dbReference>
<reference evidence="17" key="1">
    <citation type="journal article" date="2020" name="Biotechnol. Biofuels">
        <title>New insights from the biogas microbiome by comprehensive genome-resolved metagenomics of nearly 1600 species originating from multiple anaerobic digesters.</title>
        <authorList>
            <person name="Campanaro S."/>
            <person name="Treu L."/>
            <person name="Rodriguez-R L.M."/>
            <person name="Kovalovszki A."/>
            <person name="Ziels R.M."/>
            <person name="Maus I."/>
            <person name="Zhu X."/>
            <person name="Kougias P.G."/>
            <person name="Basile A."/>
            <person name="Luo G."/>
            <person name="Schluter A."/>
            <person name="Konstantinidis K.T."/>
            <person name="Angelidaki I."/>
        </authorList>
    </citation>
    <scope>NUCLEOTIDE SEQUENCE</scope>
    <source>
        <strain evidence="17">AS06rmzACSIP_7</strain>
    </source>
</reference>
<dbReference type="GO" id="GO:0004252">
    <property type="term" value="F:serine-type endopeptidase activity"/>
    <property type="evidence" value="ECO:0007669"/>
    <property type="project" value="InterPro"/>
</dbReference>
<evidence type="ECO:0000256" key="8">
    <source>
        <dbReference type="ARBA" id="ARBA00022737"/>
    </source>
</evidence>
<keyword evidence="6" id="KW-0645">Protease</keyword>
<dbReference type="NCBIfam" id="TIGR02037">
    <property type="entry name" value="degP_htrA_DO"/>
    <property type="match status" value="1"/>
</dbReference>
<keyword evidence="11" id="KW-0720">Serine protease</keyword>
<evidence type="ECO:0000256" key="1">
    <source>
        <dbReference type="ARBA" id="ARBA00001772"/>
    </source>
</evidence>
<dbReference type="InterPro" id="IPR036034">
    <property type="entry name" value="PDZ_sf"/>
</dbReference>
<organism evidence="17 18">
    <name type="scientific">Syntrophorhabdus aromaticivorans</name>
    <dbReference type="NCBI Taxonomy" id="328301"/>
    <lineage>
        <taxon>Bacteria</taxon>
        <taxon>Pseudomonadati</taxon>
        <taxon>Thermodesulfobacteriota</taxon>
        <taxon>Syntrophorhabdia</taxon>
        <taxon>Syntrophorhabdales</taxon>
        <taxon>Syntrophorhabdaceae</taxon>
        <taxon>Syntrophorhabdus</taxon>
    </lineage>
</organism>
<proteinExistence type="inferred from homology"/>
<dbReference type="SUPFAM" id="SSF50156">
    <property type="entry name" value="PDZ domain-like"/>
    <property type="match status" value="2"/>
</dbReference>
<dbReference type="FunFam" id="2.30.42.10:FF:000037">
    <property type="entry name" value="Periplasmic serine endoprotease DegP-like"/>
    <property type="match status" value="1"/>
</dbReference>
<evidence type="ECO:0000256" key="15">
    <source>
        <dbReference type="PIRSR" id="PIRSR611782-2"/>
    </source>
</evidence>
<dbReference type="InterPro" id="IPR001478">
    <property type="entry name" value="PDZ"/>
</dbReference>
<dbReference type="GO" id="GO:0042597">
    <property type="term" value="C:periplasmic space"/>
    <property type="evidence" value="ECO:0007669"/>
    <property type="project" value="UniProtKB-SubCell"/>
</dbReference>
<dbReference type="InterPro" id="IPR011782">
    <property type="entry name" value="Pept_S1C_Do"/>
</dbReference>
<gene>
    <name evidence="17" type="ORF">GXY80_14680</name>
</gene>
<reference evidence="17" key="2">
    <citation type="submission" date="2020-01" db="EMBL/GenBank/DDBJ databases">
        <authorList>
            <person name="Campanaro S."/>
        </authorList>
    </citation>
    <scope>NUCLEOTIDE SEQUENCE</scope>
    <source>
        <strain evidence="17">AS06rmzACSIP_7</strain>
    </source>
</reference>
<keyword evidence="9" id="KW-0574">Periplasm</keyword>
<feature type="binding site" evidence="15">
    <location>
        <position position="133"/>
    </location>
    <ligand>
        <name>substrate</name>
    </ligand>
</feature>
<feature type="domain" description="PDZ" evidence="16">
    <location>
        <begin position="383"/>
        <end position="453"/>
    </location>
</feature>
<dbReference type="Proteomes" id="UP000777265">
    <property type="component" value="Unassembled WGS sequence"/>
</dbReference>
<feature type="domain" description="PDZ" evidence="16">
    <location>
        <begin position="290"/>
        <end position="369"/>
    </location>
</feature>
<evidence type="ECO:0000256" key="6">
    <source>
        <dbReference type="ARBA" id="ARBA00022670"/>
    </source>
</evidence>
<dbReference type="Gene3D" id="2.30.42.10">
    <property type="match status" value="2"/>
</dbReference>
<dbReference type="EC" id="3.4.21.107" evidence="4"/>
<evidence type="ECO:0000256" key="4">
    <source>
        <dbReference type="ARBA" id="ARBA00013035"/>
    </source>
</evidence>
<evidence type="ECO:0000256" key="7">
    <source>
        <dbReference type="ARBA" id="ARBA00022729"/>
    </source>
</evidence>